<keyword evidence="2" id="KW-1133">Transmembrane helix</keyword>
<accession>A0A217EGJ5</accession>
<dbReference type="InterPro" id="IPR007686">
    <property type="entry name" value="YutG/PgpA"/>
</dbReference>
<dbReference type="SUPFAM" id="SSF101307">
    <property type="entry name" value="YutG-like"/>
    <property type="match status" value="1"/>
</dbReference>
<dbReference type="CDD" id="cd06971">
    <property type="entry name" value="PgpA"/>
    <property type="match status" value="1"/>
</dbReference>
<keyword evidence="1" id="KW-1208">Phospholipid metabolism</keyword>
<evidence type="ECO:0000313" key="5">
    <source>
        <dbReference type="Proteomes" id="UP000243463"/>
    </source>
</evidence>
<evidence type="ECO:0000256" key="2">
    <source>
        <dbReference type="SAM" id="Phobius"/>
    </source>
</evidence>
<proteinExistence type="predicted"/>
<dbReference type="UniPathway" id="UPA00084">
    <property type="reaction ID" value="UER00504"/>
</dbReference>
<comment type="catalytic activity">
    <reaction evidence="1">
        <text>a 1,2-diacyl-sn-glycero-3-phospho-(1'-sn-glycero-3'-phosphate) + H2O = a 1,2-diacyl-sn-glycero-3-phospho-(1'-sn-glycerol) + phosphate</text>
        <dbReference type="Rhea" id="RHEA:33751"/>
        <dbReference type="ChEBI" id="CHEBI:15377"/>
        <dbReference type="ChEBI" id="CHEBI:43474"/>
        <dbReference type="ChEBI" id="CHEBI:60110"/>
        <dbReference type="ChEBI" id="CHEBI:64716"/>
        <dbReference type="EC" id="3.1.3.27"/>
    </reaction>
</comment>
<dbReference type="EMBL" id="FZLN01000002">
    <property type="protein sequence ID" value="SNQ29613.1"/>
    <property type="molecule type" value="Genomic_DNA"/>
</dbReference>
<keyword evidence="1" id="KW-1003">Cell membrane</keyword>
<comment type="function">
    <text evidence="1">Lipid phosphatase which dephosphorylates phosphatidylglycerophosphate (PGP) to phosphatidylglycerol (PG).</text>
</comment>
<feature type="domain" description="YutG/PgpA" evidence="3">
    <location>
        <begin position="22"/>
        <end position="161"/>
    </location>
</feature>
<feature type="transmembrane region" description="Helical" evidence="2">
    <location>
        <begin position="92"/>
        <end position="120"/>
    </location>
</feature>
<keyword evidence="1 2" id="KW-0472">Membrane</keyword>
<dbReference type="InterPro" id="IPR026037">
    <property type="entry name" value="PgpA"/>
</dbReference>
<feature type="transmembrane region" description="Helical" evidence="2">
    <location>
        <begin position="12"/>
        <end position="30"/>
    </location>
</feature>
<keyword evidence="1" id="KW-0595">Phospholipid degradation</keyword>
<dbReference type="Proteomes" id="UP000243463">
    <property type="component" value="Unassembled WGS sequence"/>
</dbReference>
<dbReference type="EC" id="3.1.3.27" evidence="1"/>
<evidence type="ECO:0000259" key="3">
    <source>
        <dbReference type="Pfam" id="PF04608"/>
    </source>
</evidence>
<keyword evidence="1" id="KW-0479">Metal-binding</keyword>
<name>A0A217EGJ5_9GAMM</name>
<comment type="cofactor">
    <cofactor evidence="1">
        <name>Mg(2+)</name>
        <dbReference type="ChEBI" id="CHEBI:18420"/>
    </cofactor>
</comment>
<dbReference type="InterPro" id="IPR036681">
    <property type="entry name" value="PgpA-like_sf"/>
</dbReference>
<keyword evidence="1" id="KW-0997">Cell inner membrane</keyword>
<dbReference type="PANTHER" id="PTHR36305:SF1">
    <property type="entry name" value="PHOSPHATIDYLGLYCEROPHOSPHATASE A"/>
    <property type="match status" value="1"/>
</dbReference>
<evidence type="ECO:0000256" key="1">
    <source>
        <dbReference type="PIRNR" id="PIRNR006162"/>
    </source>
</evidence>
<protein>
    <recommendedName>
        <fullName evidence="1">Phosphatidylglycerophosphatase A</fullName>
        <ecNumber evidence="1">3.1.3.27</ecNumber>
    </recommendedName>
    <alternativeName>
        <fullName evidence="1">Phosphatidylglycerolphosphate phosphatase A</fullName>
    </alternativeName>
</protein>
<dbReference type="GO" id="GO:0009395">
    <property type="term" value="P:phospholipid catabolic process"/>
    <property type="evidence" value="ECO:0007669"/>
    <property type="project" value="UniProtKB-KW"/>
</dbReference>
<dbReference type="AlphaFoldDB" id="A0A217EGJ5"/>
<keyword evidence="1" id="KW-0443">Lipid metabolism</keyword>
<dbReference type="GO" id="GO:0046872">
    <property type="term" value="F:metal ion binding"/>
    <property type="evidence" value="ECO:0007669"/>
    <property type="project" value="UniProtKB-KW"/>
</dbReference>
<feature type="transmembrane region" description="Helical" evidence="2">
    <location>
        <begin position="42"/>
        <end position="71"/>
    </location>
</feature>
<keyword evidence="1" id="KW-0460">Magnesium</keyword>
<reference evidence="5" key="1">
    <citation type="submission" date="2017-06" db="EMBL/GenBank/DDBJ databases">
        <authorList>
            <person name="Varghese N."/>
            <person name="Submissions S."/>
        </authorList>
    </citation>
    <scope>NUCLEOTIDE SEQUENCE [LARGE SCALE GENOMIC DNA]</scope>
    <source>
        <strain evidence="5">ANC 5114</strain>
    </source>
</reference>
<dbReference type="GO" id="GO:0005886">
    <property type="term" value="C:plasma membrane"/>
    <property type="evidence" value="ECO:0007669"/>
    <property type="project" value="UniProtKB-SubCell"/>
</dbReference>
<organism evidence="4 5">
    <name type="scientific">Acinetobacter apis</name>
    <dbReference type="NCBI Taxonomy" id="1229165"/>
    <lineage>
        <taxon>Bacteria</taxon>
        <taxon>Pseudomonadati</taxon>
        <taxon>Pseudomonadota</taxon>
        <taxon>Gammaproteobacteria</taxon>
        <taxon>Moraxellales</taxon>
        <taxon>Moraxellaceae</taxon>
        <taxon>Acinetobacter</taxon>
    </lineage>
</organism>
<dbReference type="GO" id="GO:0008962">
    <property type="term" value="F:phosphatidylglycerophosphatase activity"/>
    <property type="evidence" value="ECO:0007669"/>
    <property type="project" value="UniProtKB-EC"/>
</dbReference>
<keyword evidence="1 2" id="KW-0812">Transmembrane</keyword>
<dbReference type="PIRSF" id="PIRSF006162">
    <property type="entry name" value="PgpA"/>
    <property type="match status" value="1"/>
</dbReference>
<dbReference type="GO" id="GO:0006655">
    <property type="term" value="P:phosphatidylglycerol biosynthetic process"/>
    <property type="evidence" value="ECO:0007669"/>
    <property type="project" value="UniProtKB-UniPathway"/>
</dbReference>
<sequence>MPKSKIQFSQYSFYHRFILFLGVGLGSGLAPKAPGTFGSLFILVLIPLWLWCGFYLSFALITIMSMVGFYICGHSAKLMNVHDDGRIVWDEFAGQSIALLPLIYFNIVTVQWVIIAFLLFRLFDIWKPWPISIADEKLVGGLGIMLDDLMAGIWAALCIIIYFLV</sequence>
<evidence type="ECO:0000313" key="4">
    <source>
        <dbReference type="EMBL" id="SNQ29613.1"/>
    </source>
</evidence>
<comment type="pathway">
    <text evidence="1">Phospholipid metabolism; phosphatidylglycerol biosynthesis; phosphatidylglycerol from CDP-diacylglycerol: step 2/2.</text>
</comment>
<gene>
    <name evidence="4" type="ORF">SAMN05444584_1572</name>
</gene>
<keyword evidence="5" id="KW-1185">Reference proteome</keyword>
<keyword evidence="1" id="KW-0378">Hydrolase</keyword>
<keyword evidence="1" id="KW-0442">Lipid degradation</keyword>
<dbReference type="Pfam" id="PF04608">
    <property type="entry name" value="PgpA"/>
    <property type="match status" value="1"/>
</dbReference>
<comment type="subcellular location">
    <subcellularLocation>
        <location evidence="1">Cell inner membrane</location>
        <topology evidence="1">Multi-pass membrane protein</topology>
    </subcellularLocation>
</comment>
<feature type="transmembrane region" description="Helical" evidence="2">
    <location>
        <begin position="140"/>
        <end position="164"/>
    </location>
</feature>
<dbReference type="PANTHER" id="PTHR36305">
    <property type="entry name" value="PHOSPHATIDYLGLYCEROPHOSPHATASE A"/>
    <property type="match status" value="1"/>
</dbReference>